<sequence length="494" mass="57038">MIVFIIPLLIFLIYALPTVIPIWRSYRYRKSLSVKIPGDEGLPLFGIIFKLGRTPESMPKRALELAKESADKGETILKMWIMHDSMFIPLNGEAVQSAIESNEEITKGSDYDILEPWLGTGLLISTGDKWRSRRKMLTPTFHFSMLDGYVETMNRHAKVLIDIMEGRVGKVVDLFPLLKLCTLDIICEATMGKELGAQLDSHQPYVSSIAKLMVLDTNRQLLPHLWNKMGRWMTGWQKEHDECVKIAHDFTEKVIHERIELLARGEVESNKRAFLDLLITQRDNESLSMTDIREEVDTFMFEGHDTTTSGLSWTIWCLACHPEIQERVYEEVKEIFGDDLTRDVTRDDLGKMNYLERCIKEALRLFPPVPFALRQLQNDLLIGDHLVPKDASLVIAPWMIHRNEKIYANPHNFDPDNFLPERVTTRHPYDYIPFSAGPRNCIGQRFAMFEEKIVIAWIVRNFRIQTSSAFHSNSAVVEIILKPKDGVKVTLRRR</sequence>
<dbReference type="InterPro" id="IPR036396">
    <property type="entry name" value="Cyt_P450_sf"/>
</dbReference>
<dbReference type="GO" id="GO:0004497">
    <property type="term" value="F:monooxygenase activity"/>
    <property type="evidence" value="ECO:0007669"/>
    <property type="project" value="UniProtKB-KW"/>
</dbReference>
<comment type="caution">
    <text evidence="8">The sequence shown here is derived from an EMBL/GenBank/DDBJ whole genome shotgun (WGS) entry which is preliminary data.</text>
</comment>
<organism evidence="8 9">
    <name type="scientific">Pristionchus fissidentatus</name>
    <dbReference type="NCBI Taxonomy" id="1538716"/>
    <lineage>
        <taxon>Eukaryota</taxon>
        <taxon>Metazoa</taxon>
        <taxon>Ecdysozoa</taxon>
        <taxon>Nematoda</taxon>
        <taxon>Chromadorea</taxon>
        <taxon>Rhabditida</taxon>
        <taxon>Rhabditina</taxon>
        <taxon>Diplogasteromorpha</taxon>
        <taxon>Diplogasteroidea</taxon>
        <taxon>Neodiplogasteridae</taxon>
        <taxon>Pristionchus</taxon>
    </lineage>
</organism>
<dbReference type="Gene3D" id="1.10.630.10">
    <property type="entry name" value="Cytochrome P450"/>
    <property type="match status" value="1"/>
</dbReference>
<dbReference type="GO" id="GO:0016705">
    <property type="term" value="F:oxidoreductase activity, acting on paired donors, with incorporation or reduction of molecular oxygen"/>
    <property type="evidence" value="ECO:0007669"/>
    <property type="project" value="InterPro"/>
</dbReference>
<comment type="cofactor">
    <cofactor evidence="1 6">
        <name>heme</name>
        <dbReference type="ChEBI" id="CHEBI:30413"/>
    </cofactor>
</comment>
<evidence type="ECO:0000256" key="6">
    <source>
        <dbReference type="PIRSR" id="PIRSR602401-1"/>
    </source>
</evidence>
<dbReference type="SUPFAM" id="SSF48264">
    <property type="entry name" value="Cytochrome P450"/>
    <property type="match status" value="1"/>
</dbReference>
<evidence type="ECO:0000256" key="7">
    <source>
        <dbReference type="RuleBase" id="RU000461"/>
    </source>
</evidence>
<evidence type="ECO:0000256" key="3">
    <source>
        <dbReference type="ARBA" id="ARBA00022617"/>
    </source>
</evidence>
<dbReference type="PRINTS" id="PR00463">
    <property type="entry name" value="EP450I"/>
</dbReference>
<dbReference type="PANTHER" id="PTHR24291:SF130">
    <property type="entry name" value="CYTOCHROME P450 FAMILY"/>
    <property type="match status" value="1"/>
</dbReference>
<keyword evidence="6 7" id="KW-0479">Metal-binding</keyword>
<comment type="similarity">
    <text evidence="2 7">Belongs to the cytochrome P450 family.</text>
</comment>
<evidence type="ECO:0000256" key="4">
    <source>
        <dbReference type="ARBA" id="ARBA00023004"/>
    </source>
</evidence>
<evidence type="ECO:0008006" key="10">
    <source>
        <dbReference type="Google" id="ProtNLM"/>
    </source>
</evidence>
<dbReference type="CDD" id="cd20628">
    <property type="entry name" value="CYP4"/>
    <property type="match status" value="1"/>
</dbReference>
<keyword evidence="5 7" id="KW-0503">Monooxygenase</keyword>
<accession>A0AAV5VU88</accession>
<proteinExistence type="inferred from homology"/>
<dbReference type="InterPro" id="IPR050196">
    <property type="entry name" value="Cytochrome_P450_Monoox"/>
</dbReference>
<evidence type="ECO:0000256" key="1">
    <source>
        <dbReference type="ARBA" id="ARBA00001971"/>
    </source>
</evidence>
<dbReference type="Proteomes" id="UP001432322">
    <property type="component" value="Unassembled WGS sequence"/>
</dbReference>
<evidence type="ECO:0000313" key="8">
    <source>
        <dbReference type="EMBL" id="GMT23281.1"/>
    </source>
</evidence>
<keyword evidence="9" id="KW-1185">Reference proteome</keyword>
<evidence type="ECO:0000256" key="2">
    <source>
        <dbReference type="ARBA" id="ARBA00010617"/>
    </source>
</evidence>
<dbReference type="PANTHER" id="PTHR24291">
    <property type="entry name" value="CYTOCHROME P450 FAMILY 4"/>
    <property type="match status" value="1"/>
</dbReference>
<dbReference type="GO" id="GO:0020037">
    <property type="term" value="F:heme binding"/>
    <property type="evidence" value="ECO:0007669"/>
    <property type="project" value="InterPro"/>
</dbReference>
<dbReference type="PRINTS" id="PR00385">
    <property type="entry name" value="P450"/>
</dbReference>
<dbReference type="GO" id="GO:0005506">
    <property type="term" value="F:iron ion binding"/>
    <property type="evidence" value="ECO:0007669"/>
    <property type="project" value="InterPro"/>
</dbReference>
<dbReference type="PROSITE" id="PS00086">
    <property type="entry name" value="CYTOCHROME_P450"/>
    <property type="match status" value="1"/>
</dbReference>
<keyword evidence="7" id="KW-0560">Oxidoreductase</keyword>
<evidence type="ECO:0000313" key="9">
    <source>
        <dbReference type="Proteomes" id="UP001432322"/>
    </source>
</evidence>
<feature type="binding site" description="axial binding residue" evidence="6">
    <location>
        <position position="441"/>
    </location>
    <ligand>
        <name>heme</name>
        <dbReference type="ChEBI" id="CHEBI:30413"/>
    </ligand>
    <ligandPart>
        <name>Fe</name>
        <dbReference type="ChEBI" id="CHEBI:18248"/>
    </ligandPart>
</feature>
<reference evidence="8" key="1">
    <citation type="submission" date="2023-10" db="EMBL/GenBank/DDBJ databases">
        <title>Genome assembly of Pristionchus species.</title>
        <authorList>
            <person name="Yoshida K."/>
            <person name="Sommer R.J."/>
        </authorList>
    </citation>
    <scope>NUCLEOTIDE SEQUENCE</scope>
    <source>
        <strain evidence="8">RS5133</strain>
    </source>
</reference>
<protein>
    <recommendedName>
        <fullName evidence="10">Cytochrome P450</fullName>
    </recommendedName>
</protein>
<keyword evidence="3 6" id="KW-0349">Heme</keyword>
<dbReference type="EMBL" id="BTSY01000004">
    <property type="protein sequence ID" value="GMT23281.1"/>
    <property type="molecule type" value="Genomic_DNA"/>
</dbReference>
<keyword evidence="4 6" id="KW-0408">Iron</keyword>
<gene>
    <name evidence="8" type="ORF">PFISCL1PPCAC_14578</name>
</gene>
<name>A0AAV5VU88_9BILA</name>
<dbReference type="InterPro" id="IPR001128">
    <property type="entry name" value="Cyt_P450"/>
</dbReference>
<dbReference type="AlphaFoldDB" id="A0AAV5VU88"/>
<dbReference type="InterPro" id="IPR002401">
    <property type="entry name" value="Cyt_P450_E_grp-I"/>
</dbReference>
<dbReference type="InterPro" id="IPR017972">
    <property type="entry name" value="Cyt_P450_CS"/>
</dbReference>
<evidence type="ECO:0000256" key="5">
    <source>
        <dbReference type="ARBA" id="ARBA00023033"/>
    </source>
</evidence>
<dbReference type="Pfam" id="PF00067">
    <property type="entry name" value="p450"/>
    <property type="match status" value="1"/>
</dbReference>